<feature type="region of interest" description="Disordered" evidence="1">
    <location>
        <begin position="1"/>
        <end position="30"/>
    </location>
</feature>
<keyword evidence="3" id="KW-1185">Reference proteome</keyword>
<organism evidence="2 3">
    <name type="scientific">Cucumis sativus</name>
    <name type="common">Cucumber</name>
    <dbReference type="NCBI Taxonomy" id="3659"/>
    <lineage>
        <taxon>Eukaryota</taxon>
        <taxon>Viridiplantae</taxon>
        <taxon>Streptophyta</taxon>
        <taxon>Embryophyta</taxon>
        <taxon>Tracheophyta</taxon>
        <taxon>Spermatophyta</taxon>
        <taxon>Magnoliopsida</taxon>
        <taxon>eudicotyledons</taxon>
        <taxon>Gunneridae</taxon>
        <taxon>Pentapetalae</taxon>
        <taxon>rosids</taxon>
        <taxon>fabids</taxon>
        <taxon>Cucurbitales</taxon>
        <taxon>Cucurbitaceae</taxon>
        <taxon>Benincaseae</taxon>
        <taxon>Cucumis</taxon>
    </lineage>
</organism>
<accession>A0A0A0LCC9</accession>
<reference evidence="2 3" key="4">
    <citation type="journal article" date="2011" name="BMC Genomics">
        <title>RNA-Seq improves annotation of protein-coding genes in the cucumber genome.</title>
        <authorList>
            <person name="Li Z."/>
            <person name="Zhang Z."/>
            <person name="Yan P."/>
            <person name="Huang S."/>
            <person name="Fei Z."/>
            <person name="Lin K."/>
        </authorList>
    </citation>
    <scope>NUCLEOTIDE SEQUENCE [LARGE SCALE GENOMIC DNA]</scope>
    <source>
        <strain evidence="3">cv. 9930</strain>
    </source>
</reference>
<evidence type="ECO:0000256" key="1">
    <source>
        <dbReference type="SAM" id="MobiDB-lite"/>
    </source>
</evidence>
<dbReference type="AlphaFoldDB" id="A0A0A0LCC9"/>
<reference evidence="2 3" key="1">
    <citation type="journal article" date="2009" name="Nat. Genet.">
        <title>The genome of the cucumber, Cucumis sativus L.</title>
        <authorList>
            <person name="Huang S."/>
            <person name="Li R."/>
            <person name="Zhang Z."/>
            <person name="Li L."/>
            <person name="Gu X."/>
            <person name="Fan W."/>
            <person name="Lucas W.J."/>
            <person name="Wang X."/>
            <person name="Xie B."/>
            <person name="Ni P."/>
            <person name="Ren Y."/>
            <person name="Zhu H."/>
            <person name="Li J."/>
            <person name="Lin K."/>
            <person name="Jin W."/>
            <person name="Fei Z."/>
            <person name="Li G."/>
            <person name="Staub J."/>
            <person name="Kilian A."/>
            <person name="van der Vossen E.A."/>
            <person name="Wu Y."/>
            <person name="Guo J."/>
            <person name="He J."/>
            <person name="Jia Z."/>
            <person name="Ren Y."/>
            <person name="Tian G."/>
            <person name="Lu Y."/>
            <person name="Ruan J."/>
            <person name="Qian W."/>
            <person name="Wang M."/>
            <person name="Huang Q."/>
            <person name="Li B."/>
            <person name="Xuan Z."/>
            <person name="Cao J."/>
            <person name="Asan"/>
            <person name="Wu Z."/>
            <person name="Zhang J."/>
            <person name="Cai Q."/>
            <person name="Bai Y."/>
            <person name="Zhao B."/>
            <person name="Han Y."/>
            <person name="Li Y."/>
            <person name="Li X."/>
            <person name="Wang S."/>
            <person name="Shi Q."/>
            <person name="Liu S."/>
            <person name="Cho W.K."/>
            <person name="Kim J.Y."/>
            <person name="Xu Y."/>
            <person name="Heller-Uszynska K."/>
            <person name="Miao H."/>
            <person name="Cheng Z."/>
            <person name="Zhang S."/>
            <person name="Wu J."/>
            <person name="Yang Y."/>
            <person name="Kang H."/>
            <person name="Li M."/>
            <person name="Liang H."/>
            <person name="Ren X."/>
            <person name="Shi Z."/>
            <person name="Wen M."/>
            <person name="Jian M."/>
            <person name="Yang H."/>
            <person name="Zhang G."/>
            <person name="Yang Z."/>
            <person name="Chen R."/>
            <person name="Liu S."/>
            <person name="Li J."/>
            <person name="Ma L."/>
            <person name="Liu H."/>
            <person name="Zhou Y."/>
            <person name="Zhao J."/>
            <person name="Fang X."/>
            <person name="Li G."/>
            <person name="Fang L."/>
            <person name="Li Y."/>
            <person name="Liu D."/>
            <person name="Zheng H."/>
            <person name="Zhang Y."/>
            <person name="Qin N."/>
            <person name="Li Z."/>
            <person name="Yang G."/>
            <person name="Yang S."/>
            <person name="Bolund L."/>
            <person name="Kristiansen K."/>
            <person name="Zheng H."/>
            <person name="Li S."/>
            <person name="Zhang X."/>
            <person name="Yang H."/>
            <person name="Wang J."/>
            <person name="Sun R."/>
            <person name="Zhang B."/>
            <person name="Jiang S."/>
            <person name="Wang J."/>
            <person name="Du Y."/>
            <person name="Li S."/>
        </authorList>
    </citation>
    <scope>NUCLEOTIDE SEQUENCE [LARGE SCALE GENOMIC DNA]</scope>
    <source>
        <strain evidence="3">cv. 9930</strain>
    </source>
</reference>
<reference evidence="2 3" key="3">
    <citation type="journal article" date="2010" name="BMC Genomics">
        <title>Transcriptome sequencing and comparative analysis of cucumber flowers with different sex types.</title>
        <authorList>
            <person name="Guo S."/>
            <person name="Zheng Y."/>
            <person name="Joung J.G."/>
            <person name="Liu S."/>
            <person name="Zhang Z."/>
            <person name="Crasta O.R."/>
            <person name="Sobral B.W."/>
            <person name="Xu Y."/>
            <person name="Huang S."/>
            <person name="Fei Z."/>
        </authorList>
    </citation>
    <scope>NUCLEOTIDE SEQUENCE [LARGE SCALE GENOMIC DNA]</scope>
    <source>
        <strain evidence="3">cv. 9930</strain>
    </source>
</reference>
<gene>
    <name evidence="2" type="ORF">Csa_3G258130</name>
</gene>
<proteinExistence type="predicted"/>
<evidence type="ECO:0000313" key="2">
    <source>
        <dbReference type="EMBL" id="KGN57711.1"/>
    </source>
</evidence>
<dbReference type="Gramene" id="KGN57711">
    <property type="protein sequence ID" value="KGN57711"/>
    <property type="gene ID" value="Csa_3G258130"/>
</dbReference>
<name>A0A0A0LCC9_CUCSA</name>
<dbReference type="EMBL" id="CM002924">
    <property type="protein sequence ID" value="KGN57711.1"/>
    <property type="molecule type" value="Genomic_DNA"/>
</dbReference>
<evidence type="ECO:0000313" key="3">
    <source>
        <dbReference type="Proteomes" id="UP000029981"/>
    </source>
</evidence>
<dbReference type="Proteomes" id="UP000029981">
    <property type="component" value="Chromosome 3"/>
</dbReference>
<sequence length="72" mass="8258">METEQREQIENSPQKRGKGSERGGLNRGGRGLVITITKRMKLEATPLKAFFLQNPREKMKGDMQLQGEREGW</sequence>
<reference evidence="2 3" key="2">
    <citation type="journal article" date="2009" name="PLoS ONE">
        <title>An integrated genetic and cytogenetic map of the cucumber genome.</title>
        <authorList>
            <person name="Ren Y."/>
            <person name="Zhang Z."/>
            <person name="Liu J."/>
            <person name="Staub J.E."/>
            <person name="Han Y."/>
            <person name="Cheng Z."/>
            <person name="Li X."/>
            <person name="Lu J."/>
            <person name="Miao H."/>
            <person name="Kang H."/>
            <person name="Xie B."/>
            <person name="Gu X."/>
            <person name="Wang X."/>
            <person name="Du Y."/>
            <person name="Jin W."/>
            <person name="Huang S."/>
        </authorList>
    </citation>
    <scope>NUCLEOTIDE SEQUENCE [LARGE SCALE GENOMIC DNA]</scope>
    <source>
        <strain evidence="3">cv. 9930</strain>
    </source>
</reference>
<protein>
    <submittedName>
        <fullName evidence="2">Uncharacterized protein</fullName>
    </submittedName>
</protein>